<feature type="domain" description="Glycosyltransferase subfamily 4-like N-terminal" evidence="1">
    <location>
        <begin position="30"/>
        <end position="110"/>
    </location>
</feature>
<name>A0A9X1D6P7_9HYPH</name>
<reference evidence="2" key="1">
    <citation type="journal article" date="2021" name="Microorganisms">
        <title>Phylogenomic Reconstruction and Metabolic Potential of the Genus Aminobacter.</title>
        <authorList>
            <person name="Artuso I."/>
            <person name="Turrini P."/>
            <person name="Pirolo M."/>
            <person name="Lugli G.A."/>
            <person name="Ventura M."/>
            <person name="Visca P."/>
        </authorList>
    </citation>
    <scope>NUCLEOTIDE SEQUENCE</scope>
    <source>
        <strain evidence="2">LMG 26462</strain>
    </source>
</reference>
<reference evidence="2" key="2">
    <citation type="submission" date="2021-03" db="EMBL/GenBank/DDBJ databases">
        <authorList>
            <person name="Artuso I."/>
            <person name="Turrini P."/>
            <person name="Pirolo M."/>
            <person name="Lugli G.A."/>
            <person name="Ventura M."/>
            <person name="Visca P."/>
        </authorList>
    </citation>
    <scope>NUCLEOTIDE SEQUENCE</scope>
    <source>
        <strain evidence="2">LMG 26462</strain>
    </source>
</reference>
<comment type="caution">
    <text evidence="2">The sequence shown here is derived from an EMBL/GenBank/DDBJ whole genome shotgun (WGS) entry which is preliminary data.</text>
</comment>
<evidence type="ECO:0000313" key="3">
    <source>
        <dbReference type="Proteomes" id="UP001138921"/>
    </source>
</evidence>
<protein>
    <submittedName>
        <fullName evidence="2">Glycosyltransferase</fullName>
    </submittedName>
</protein>
<evidence type="ECO:0000313" key="2">
    <source>
        <dbReference type="EMBL" id="MBT1157039.1"/>
    </source>
</evidence>
<dbReference type="AlphaFoldDB" id="A0A9X1D6P7"/>
<dbReference type="Gene3D" id="3.40.50.2000">
    <property type="entry name" value="Glycogen Phosphorylase B"/>
    <property type="match status" value="1"/>
</dbReference>
<dbReference type="Proteomes" id="UP001138921">
    <property type="component" value="Unassembled WGS sequence"/>
</dbReference>
<dbReference type="EMBL" id="JAFLWW010000004">
    <property type="protein sequence ID" value="MBT1157039.1"/>
    <property type="molecule type" value="Genomic_DNA"/>
</dbReference>
<gene>
    <name evidence="2" type="ORF">J1C56_15685</name>
</gene>
<sequence length="413" mass="45352">MVYAPLLGSQADKLRQHGISVVDRVSQLNEMPDVIHAQQTTPCLIAMARFPNVPVVYSCHSSYFTVDAVMPHPQIREVIAVDERCAAKCREVGVAPERLSIVLNAVDLDRFARRGQLPQTPRKALLLTKNRGHLEKVRGACAKADLQLDELGPGTQNFNPAIETVLGDYDIVFATARMALEAAAVGCSVVVCDERGFAGRLTNANLPKWRLMNFGVGILTQPVTRDGLAQAIAQYDATDASAVTDELRLNVGLNDFIESHLDIYRRALSRPSPSPEASTLATAQWVEELAVTSATHRKWKAVAAELGIYDPPEAAISEQVIVEIISRQTDKIAQAETRQSVAIDDKLAKAETKQDRLLRAFDAKLAEGATRQSDMLLAIDSKLAELDKKLTGQKAGLELERRLKQVFVPKFLR</sequence>
<accession>A0A9X1D6P7</accession>
<dbReference type="GO" id="GO:0016757">
    <property type="term" value="F:glycosyltransferase activity"/>
    <property type="evidence" value="ECO:0007669"/>
    <property type="project" value="UniProtKB-ARBA"/>
</dbReference>
<dbReference type="SUPFAM" id="SSF53756">
    <property type="entry name" value="UDP-Glycosyltransferase/glycogen phosphorylase"/>
    <property type="match status" value="1"/>
</dbReference>
<evidence type="ECO:0000259" key="1">
    <source>
        <dbReference type="Pfam" id="PF13439"/>
    </source>
</evidence>
<keyword evidence="3" id="KW-1185">Reference proteome</keyword>
<organism evidence="2 3">
    <name type="scientific">Aminobacter anthyllidis</name>
    <dbReference type="NCBI Taxonomy" id="1035067"/>
    <lineage>
        <taxon>Bacteria</taxon>
        <taxon>Pseudomonadati</taxon>
        <taxon>Pseudomonadota</taxon>
        <taxon>Alphaproteobacteria</taxon>
        <taxon>Hyphomicrobiales</taxon>
        <taxon>Phyllobacteriaceae</taxon>
        <taxon>Aminobacter</taxon>
    </lineage>
</organism>
<dbReference type="Pfam" id="PF13439">
    <property type="entry name" value="Glyco_transf_4"/>
    <property type="match status" value="1"/>
</dbReference>
<dbReference type="InterPro" id="IPR028098">
    <property type="entry name" value="Glyco_trans_4-like_N"/>
</dbReference>
<proteinExistence type="predicted"/>